<dbReference type="InterPro" id="IPR020471">
    <property type="entry name" value="AKR"/>
</dbReference>
<dbReference type="InterPro" id="IPR036812">
    <property type="entry name" value="NAD(P)_OxRdtase_dom_sf"/>
</dbReference>
<dbReference type="Proteomes" id="UP000198546">
    <property type="component" value="Chromosome i"/>
</dbReference>
<evidence type="ECO:0000259" key="1">
    <source>
        <dbReference type="Pfam" id="PF00248"/>
    </source>
</evidence>
<evidence type="ECO:0000313" key="2">
    <source>
        <dbReference type="EMBL" id="SDE12240.1"/>
    </source>
</evidence>
<dbReference type="EMBL" id="LT629688">
    <property type="protein sequence ID" value="SDE12240.1"/>
    <property type="molecule type" value="Genomic_DNA"/>
</dbReference>
<accession>A0A1G7ABV9</accession>
<organism evidence="2 3">
    <name type="scientific">Auraticoccus monumenti</name>
    <dbReference type="NCBI Taxonomy" id="675864"/>
    <lineage>
        <taxon>Bacteria</taxon>
        <taxon>Bacillati</taxon>
        <taxon>Actinomycetota</taxon>
        <taxon>Actinomycetes</taxon>
        <taxon>Propionibacteriales</taxon>
        <taxon>Propionibacteriaceae</taxon>
        <taxon>Auraticoccus</taxon>
    </lineage>
</organism>
<dbReference type="RefSeq" id="WP_090594102.1">
    <property type="nucleotide sequence ID" value="NZ_LT629688.1"/>
</dbReference>
<proteinExistence type="predicted"/>
<dbReference type="PANTHER" id="PTHR42686">
    <property type="entry name" value="GH17980P-RELATED"/>
    <property type="match status" value="1"/>
</dbReference>
<name>A0A1G7ABV9_9ACTN</name>
<reference evidence="2 3" key="1">
    <citation type="submission" date="2016-10" db="EMBL/GenBank/DDBJ databases">
        <authorList>
            <person name="de Groot N.N."/>
        </authorList>
    </citation>
    <scope>NUCLEOTIDE SEQUENCE [LARGE SCALE GENOMIC DNA]</scope>
    <source>
        <strain evidence="2 3">MON 2.2</strain>
    </source>
</reference>
<dbReference type="STRING" id="675864.SAMN04489747_2567"/>
<dbReference type="Pfam" id="PF00248">
    <property type="entry name" value="Aldo_ket_red"/>
    <property type="match status" value="1"/>
</dbReference>
<gene>
    <name evidence="2" type="ORF">SAMN04489747_2567</name>
</gene>
<feature type="domain" description="NADP-dependent oxidoreductase" evidence="1">
    <location>
        <begin position="35"/>
        <end position="288"/>
    </location>
</feature>
<protein>
    <submittedName>
        <fullName evidence="2">D-threo-aldose 1-dehydrogenase</fullName>
    </submittedName>
</protein>
<dbReference type="PANTHER" id="PTHR42686:SF1">
    <property type="entry name" value="GH17980P-RELATED"/>
    <property type="match status" value="1"/>
</dbReference>
<dbReference type="GO" id="GO:0005829">
    <property type="term" value="C:cytosol"/>
    <property type="evidence" value="ECO:0007669"/>
    <property type="project" value="TreeGrafter"/>
</dbReference>
<dbReference type="InterPro" id="IPR023210">
    <property type="entry name" value="NADP_OxRdtase_dom"/>
</dbReference>
<dbReference type="AlphaFoldDB" id="A0A1G7ABV9"/>
<keyword evidence="3" id="KW-1185">Reference proteome</keyword>
<dbReference type="SUPFAM" id="SSF51430">
    <property type="entry name" value="NAD(P)-linked oxidoreductase"/>
    <property type="match status" value="1"/>
</dbReference>
<dbReference type="GO" id="GO:0016491">
    <property type="term" value="F:oxidoreductase activity"/>
    <property type="evidence" value="ECO:0007669"/>
    <property type="project" value="InterPro"/>
</dbReference>
<evidence type="ECO:0000313" key="3">
    <source>
        <dbReference type="Proteomes" id="UP000198546"/>
    </source>
</evidence>
<dbReference type="Gene3D" id="3.20.20.100">
    <property type="entry name" value="NADP-dependent oxidoreductase domain"/>
    <property type="match status" value="1"/>
</dbReference>
<dbReference type="OrthoDB" id="9768851at2"/>
<sequence length="297" mass="32024">MSPAAVPTTPLTLGTSFLGARGDAARTAELADRLLASPHAIDTSNAYAGGRSEQHLGAAVHRAGGLRAGQIIYSKADADPRTGVFDRDRVLTSLEESLHRLEVDHLPLYHLHDPQPRPVAELMAPGGAVETLVQLREEGVVGAIGIAAGPREMVHEYVRTGAFDAVLTHNRFTLADRSARPLMETAREQGMTVFNAAPFGGGVLADPSKQEYGYRPLPEELVRWIERLRELARDHHVELAAAALHFSVRSDLVDSTVVGITTTERLRQLERLATSVVPDAFWSDLDGLGEPPASGTD</sequence>